<evidence type="ECO:0008006" key="3">
    <source>
        <dbReference type="Google" id="ProtNLM"/>
    </source>
</evidence>
<dbReference type="InterPro" id="IPR029058">
    <property type="entry name" value="AB_hydrolase_fold"/>
</dbReference>
<gene>
    <name evidence="1" type="ORF">GCM10022414_33780</name>
</gene>
<name>A0ABP7X5K7_9GAMM</name>
<dbReference type="SUPFAM" id="SSF53474">
    <property type="entry name" value="alpha/beta-Hydrolases"/>
    <property type="match status" value="1"/>
</dbReference>
<accession>A0ABP7X5K7</accession>
<evidence type="ECO:0000313" key="2">
    <source>
        <dbReference type="Proteomes" id="UP001500392"/>
    </source>
</evidence>
<keyword evidence="2" id="KW-1185">Reference proteome</keyword>
<dbReference type="Proteomes" id="UP001500392">
    <property type="component" value="Unassembled WGS sequence"/>
</dbReference>
<organism evidence="1 2">
    <name type="scientific">Zhongshania borealis</name>
    <dbReference type="NCBI Taxonomy" id="889488"/>
    <lineage>
        <taxon>Bacteria</taxon>
        <taxon>Pseudomonadati</taxon>
        <taxon>Pseudomonadota</taxon>
        <taxon>Gammaproteobacteria</taxon>
        <taxon>Cellvibrionales</taxon>
        <taxon>Spongiibacteraceae</taxon>
        <taxon>Zhongshania</taxon>
    </lineage>
</organism>
<proteinExistence type="predicted"/>
<dbReference type="EMBL" id="BAABDM010000010">
    <property type="protein sequence ID" value="GAA4104709.1"/>
    <property type="molecule type" value="Genomic_DNA"/>
</dbReference>
<evidence type="ECO:0000313" key="1">
    <source>
        <dbReference type="EMBL" id="GAA4104709.1"/>
    </source>
</evidence>
<reference evidence="2" key="1">
    <citation type="journal article" date="2019" name="Int. J. Syst. Evol. Microbiol.">
        <title>The Global Catalogue of Microorganisms (GCM) 10K type strain sequencing project: providing services to taxonomists for standard genome sequencing and annotation.</title>
        <authorList>
            <consortium name="The Broad Institute Genomics Platform"/>
            <consortium name="The Broad Institute Genome Sequencing Center for Infectious Disease"/>
            <person name="Wu L."/>
            <person name="Ma J."/>
        </authorList>
    </citation>
    <scope>NUCLEOTIDE SEQUENCE [LARGE SCALE GENOMIC DNA]</scope>
    <source>
        <strain evidence="2">JCM 17304</strain>
    </source>
</reference>
<protein>
    <recommendedName>
        <fullName evidence="3">Alpha/beta hydrolase</fullName>
    </recommendedName>
</protein>
<sequence length="62" mass="6774">MDQIFTVAEVLATASAYGVKAKIFPNMAHNMMAEDNWEAVADWILTWASSITDARDQGINAA</sequence>
<comment type="caution">
    <text evidence="1">The sequence shown here is derived from an EMBL/GenBank/DDBJ whole genome shotgun (WGS) entry which is preliminary data.</text>
</comment>